<dbReference type="AlphaFoldDB" id="A0A4U0UES2"/>
<dbReference type="OrthoDB" id="5404323at2759"/>
<feature type="compositionally biased region" description="Low complexity" evidence="1">
    <location>
        <begin position="640"/>
        <end position="655"/>
    </location>
</feature>
<evidence type="ECO:0000313" key="3">
    <source>
        <dbReference type="Proteomes" id="UP000308549"/>
    </source>
</evidence>
<feature type="compositionally biased region" description="Low complexity" evidence="1">
    <location>
        <begin position="596"/>
        <end position="621"/>
    </location>
</feature>
<name>A0A4U0UES2_9PEZI</name>
<feature type="compositionally biased region" description="Low complexity" evidence="1">
    <location>
        <begin position="436"/>
        <end position="452"/>
    </location>
</feature>
<feature type="compositionally biased region" description="Low complexity" evidence="1">
    <location>
        <begin position="62"/>
        <end position="87"/>
    </location>
</feature>
<protein>
    <submittedName>
        <fullName evidence="2">Uncharacterized protein</fullName>
    </submittedName>
</protein>
<accession>A0A4U0UES2</accession>
<feature type="compositionally biased region" description="Polar residues" evidence="1">
    <location>
        <begin position="404"/>
        <end position="418"/>
    </location>
</feature>
<gene>
    <name evidence="2" type="ORF">B0A50_00003</name>
</gene>
<feature type="compositionally biased region" description="Polar residues" evidence="1">
    <location>
        <begin position="537"/>
        <end position="553"/>
    </location>
</feature>
<feature type="compositionally biased region" description="Acidic residues" evidence="1">
    <location>
        <begin position="579"/>
        <end position="595"/>
    </location>
</feature>
<evidence type="ECO:0000256" key="1">
    <source>
        <dbReference type="SAM" id="MobiDB-lite"/>
    </source>
</evidence>
<dbReference type="Proteomes" id="UP000308549">
    <property type="component" value="Unassembled WGS sequence"/>
</dbReference>
<feature type="compositionally biased region" description="Polar residues" evidence="1">
    <location>
        <begin position="629"/>
        <end position="639"/>
    </location>
</feature>
<proteinExistence type="predicted"/>
<evidence type="ECO:0000313" key="2">
    <source>
        <dbReference type="EMBL" id="TKA34023.1"/>
    </source>
</evidence>
<feature type="region of interest" description="Disordered" evidence="1">
    <location>
        <begin position="1"/>
        <end position="20"/>
    </location>
</feature>
<keyword evidence="3" id="KW-1185">Reference proteome</keyword>
<feature type="region of interest" description="Disordered" evidence="1">
    <location>
        <begin position="315"/>
        <end position="355"/>
    </location>
</feature>
<reference evidence="2 3" key="1">
    <citation type="submission" date="2017-03" db="EMBL/GenBank/DDBJ databases">
        <title>Genomes of endolithic fungi from Antarctica.</title>
        <authorList>
            <person name="Coleine C."/>
            <person name="Masonjones S."/>
            <person name="Stajich J.E."/>
        </authorList>
    </citation>
    <scope>NUCLEOTIDE SEQUENCE [LARGE SCALE GENOMIC DNA]</scope>
    <source>
        <strain evidence="2 3">CCFEE 6315</strain>
    </source>
</reference>
<feature type="compositionally biased region" description="Basic residues" evidence="1">
    <location>
        <begin position="113"/>
        <end position="122"/>
    </location>
</feature>
<dbReference type="EMBL" id="NAJL01000001">
    <property type="protein sequence ID" value="TKA34023.1"/>
    <property type="molecule type" value="Genomic_DNA"/>
</dbReference>
<feature type="region of interest" description="Disordered" evidence="1">
    <location>
        <begin position="31"/>
        <end position="142"/>
    </location>
</feature>
<comment type="caution">
    <text evidence="2">The sequence shown here is derived from an EMBL/GenBank/DDBJ whole genome shotgun (WGS) entry which is preliminary data.</text>
</comment>
<sequence>MAAATATPPPPPSQPAAYSRWMPSLPTITLTQLNPFAGGDDTLKPGEPGSNAKTSTDTKRPFLSTLTSFASSASDNPPSPAASTADDVMFAEPDTRSNSEADSREGSVVGGEKRRKSNKPKTRFSICHPPPTSSARQKLHRRPRSLLQLHKLQSSARPLPAFEVVPSANFSVTITRAVTRMFKAKHSLCPNDIVVMRAEKYIANEEDEEQQARDVIGLICKGRKDEAAFQGGKAKLCLATGTEWEAYPLANGGYEFFSTDEHGLGLTVRWVPKRNKSGSKPKDKKFNFSTISPNSRRHPIIATLSKTSLEINDTYRMPDPSAATPLSTPKATPKVGGESALQEALDDEADEQDQRETDGLLRELITMTSIWVTFKEGWSPSFKYDEKDSVSASAANSIARSASLGISNSPSKCSASPLTTPPGSPSQQPLEKRNSMKSISSSLFRRSSVVSKGNRASQASLPEEDTADSTTTTNLRRSESSRKSATRSRSESTSTVLVHRAASNRRKNNSHHAATWRPDLLDAQHPLNETTREHLTRTPSPLPQSGQENSNIWDSPAAMSRAGQRSKEPYAQPLIPATADDEANDDSDSDDDNEADTTTTQAAASPPAPRTTTTTAAAASPKPLHAPKSHTSFFQQKRQSSAATTDTSASDAVSAGKHDGKTRTVMGAGGKGKGTMGARKRSGWRRLWCGHDGRE</sequence>
<feature type="compositionally biased region" description="Basic and acidic residues" evidence="1">
    <location>
        <begin position="93"/>
        <end position="105"/>
    </location>
</feature>
<organism evidence="2 3">
    <name type="scientific">Salinomyces thailandicus</name>
    <dbReference type="NCBI Taxonomy" id="706561"/>
    <lineage>
        <taxon>Eukaryota</taxon>
        <taxon>Fungi</taxon>
        <taxon>Dikarya</taxon>
        <taxon>Ascomycota</taxon>
        <taxon>Pezizomycotina</taxon>
        <taxon>Dothideomycetes</taxon>
        <taxon>Dothideomycetidae</taxon>
        <taxon>Mycosphaerellales</taxon>
        <taxon>Teratosphaeriaceae</taxon>
        <taxon>Salinomyces</taxon>
    </lineage>
</organism>
<feature type="region of interest" description="Disordered" evidence="1">
    <location>
        <begin position="577"/>
        <end position="682"/>
    </location>
</feature>
<feature type="region of interest" description="Disordered" evidence="1">
    <location>
        <begin position="403"/>
        <end position="565"/>
    </location>
</feature>